<gene>
    <name evidence="1" type="ORF">C6P40_000239</name>
</gene>
<dbReference type="GO" id="GO:0042729">
    <property type="term" value="C:DASH complex"/>
    <property type="evidence" value="ECO:0007669"/>
    <property type="project" value="InterPro"/>
</dbReference>
<dbReference type="AlphaFoldDB" id="A0A9P6WNM0"/>
<accession>A0A9P6WNM0</accession>
<evidence type="ECO:0000313" key="1">
    <source>
        <dbReference type="EMBL" id="KAG0689003.1"/>
    </source>
</evidence>
<dbReference type="Pfam" id="PF08287">
    <property type="entry name" value="DASH_Spc19"/>
    <property type="match status" value="1"/>
</dbReference>
<comment type="caution">
    <text evidence="1">The sequence shown here is derived from an EMBL/GenBank/DDBJ whole genome shotgun (WGS) entry which is preliminary data.</text>
</comment>
<reference evidence="1" key="1">
    <citation type="submission" date="2020-11" db="EMBL/GenBank/DDBJ databases">
        <title>Kefir isolates.</title>
        <authorList>
            <person name="Marcisauskas S."/>
            <person name="Kim Y."/>
            <person name="Blasche S."/>
        </authorList>
    </citation>
    <scope>NUCLEOTIDE SEQUENCE</scope>
    <source>
        <strain evidence="1">Olga-1</strain>
    </source>
</reference>
<sequence>MGHGRKQRRKYDSVELLKDTLTALEDAVGTFQKQTVDIPKLKETLHSKALFDVLPERIVLQRPLKIRKVVKPLIEKDRTTLGELLSKYKKKRQVLEQQSKILKLKLETLNN</sequence>
<dbReference type="GO" id="GO:0008608">
    <property type="term" value="P:attachment of spindle microtubules to kinetochore"/>
    <property type="evidence" value="ECO:0007669"/>
    <property type="project" value="InterPro"/>
</dbReference>
<organism evidence="1 2">
    <name type="scientific">Pichia californica</name>
    <dbReference type="NCBI Taxonomy" id="460514"/>
    <lineage>
        <taxon>Eukaryota</taxon>
        <taxon>Fungi</taxon>
        <taxon>Dikarya</taxon>
        <taxon>Ascomycota</taxon>
        <taxon>Saccharomycotina</taxon>
        <taxon>Pichiomycetes</taxon>
        <taxon>Pichiales</taxon>
        <taxon>Pichiaceae</taxon>
        <taxon>Pichia</taxon>
    </lineage>
</organism>
<evidence type="ECO:0000313" key="2">
    <source>
        <dbReference type="Proteomes" id="UP000697127"/>
    </source>
</evidence>
<dbReference type="EMBL" id="PUHW01000107">
    <property type="protein sequence ID" value="KAG0689003.1"/>
    <property type="molecule type" value="Genomic_DNA"/>
</dbReference>
<dbReference type="GO" id="GO:0005876">
    <property type="term" value="C:spindle microtubule"/>
    <property type="evidence" value="ECO:0007669"/>
    <property type="project" value="InterPro"/>
</dbReference>
<dbReference type="Proteomes" id="UP000697127">
    <property type="component" value="Unassembled WGS sequence"/>
</dbReference>
<dbReference type="OrthoDB" id="3996908at2759"/>
<name>A0A9P6WNM0_9ASCO</name>
<proteinExistence type="predicted"/>
<keyword evidence="2" id="KW-1185">Reference proteome</keyword>
<dbReference type="InterPro" id="IPR013251">
    <property type="entry name" value="DASH_Spc19"/>
</dbReference>
<protein>
    <submittedName>
        <fullName evidence="1">Uncharacterized protein</fullName>
    </submittedName>
</protein>